<evidence type="ECO:0000313" key="3">
    <source>
        <dbReference type="Proteomes" id="UP000641853"/>
    </source>
</evidence>
<proteinExistence type="predicted"/>
<name>A0A8H6R2Y3_9EURO</name>
<dbReference type="Proteomes" id="UP000654922">
    <property type="component" value="Unassembled WGS sequence"/>
</dbReference>
<dbReference type="Proteomes" id="UP000641853">
    <property type="component" value="Unassembled WGS sequence"/>
</dbReference>
<dbReference type="OrthoDB" id="10308170at2759"/>
<reference evidence="2" key="1">
    <citation type="submission" date="2020-06" db="EMBL/GenBank/DDBJ databases">
        <title>Draft genome sequences of strains closely related to Aspergillus parafelis and Aspergillus hiratsukae.</title>
        <authorList>
            <person name="Dos Santos R.A.C."/>
            <person name="Rivero-Menendez O."/>
            <person name="Steenwyk J.L."/>
            <person name="Mead M.E."/>
            <person name="Goldman G.H."/>
            <person name="Alastruey-Izquierdo A."/>
            <person name="Rokas A."/>
        </authorList>
    </citation>
    <scope>NUCLEOTIDE SEQUENCE</scope>
    <source>
        <strain evidence="1">CNM-CM5623</strain>
        <strain evidence="2">CNM-CM7691</strain>
    </source>
</reference>
<protein>
    <submittedName>
        <fullName evidence="2">Uncharacterized protein</fullName>
    </submittedName>
</protein>
<accession>A0A8H6R2Y3</accession>
<evidence type="ECO:0000313" key="2">
    <source>
        <dbReference type="EMBL" id="KAF7183543.1"/>
    </source>
</evidence>
<dbReference type="EMBL" id="JACBAG010001717">
    <property type="protein sequence ID" value="KAF7183543.1"/>
    <property type="molecule type" value="Genomic_DNA"/>
</dbReference>
<organism evidence="2 3">
    <name type="scientific">Aspergillus felis</name>
    <dbReference type="NCBI Taxonomy" id="1287682"/>
    <lineage>
        <taxon>Eukaryota</taxon>
        <taxon>Fungi</taxon>
        <taxon>Dikarya</taxon>
        <taxon>Ascomycota</taxon>
        <taxon>Pezizomycotina</taxon>
        <taxon>Eurotiomycetes</taxon>
        <taxon>Eurotiomycetidae</taxon>
        <taxon>Eurotiales</taxon>
        <taxon>Aspergillaceae</taxon>
        <taxon>Aspergillus</taxon>
        <taxon>Aspergillus subgen. Fumigati</taxon>
    </lineage>
</organism>
<dbReference type="AlphaFoldDB" id="A0A8H6R2Y3"/>
<sequence length="75" mass="8437">MNFSQYITYIFHPTWPVASTHPLIPAKSCFATETEKERGSAIESDAAHQNLRYTDAFAREWAVGGVASLYGSRER</sequence>
<comment type="caution">
    <text evidence="2">The sequence shown here is derived from an EMBL/GenBank/DDBJ whole genome shotgun (WGS) entry which is preliminary data.</text>
</comment>
<keyword evidence="3" id="KW-1185">Reference proteome</keyword>
<gene>
    <name evidence="1" type="ORF">CNMCM5623_009865</name>
    <name evidence="2" type="ORF">CNMCM7691_003822</name>
</gene>
<dbReference type="EMBL" id="JACBAE010001312">
    <property type="protein sequence ID" value="KAF7165854.1"/>
    <property type="molecule type" value="Genomic_DNA"/>
</dbReference>
<evidence type="ECO:0000313" key="1">
    <source>
        <dbReference type="EMBL" id="KAF7165854.1"/>
    </source>
</evidence>